<keyword evidence="4" id="KW-0378">Hydrolase</keyword>
<dbReference type="InterPro" id="IPR043502">
    <property type="entry name" value="DNA/RNA_pol_sf"/>
</dbReference>
<evidence type="ECO:0000256" key="2">
    <source>
        <dbReference type="ARBA" id="ARBA00022723"/>
    </source>
</evidence>
<sequence length="729" mass="83284">MIPKFDYVVCSIEESNDIDILSIDELQSSLLVHEQRMSRHTMEEQALQVTNEAQPVGWSGGRGSYRGRGRGRGRSGFDKSTVECYNCHGLGHFQWECPKKEKQAHFAETSEEMLLMAYVDDNKARSDCLWFLDSGCSNHMCGKKDFFCDLNEGFKDSVKLGNDASLKVQGKGSIRMERDGTMHMVTEVFFVPDLKNNLLSIGQLQEKGLVVLMQHGTCKIFHPNRGLIMETTMSHNRMFIIVARCQSKEQRCLVSLITDQSQLWHCRYGHLSWNGLKVLQQKNMVEGMPQVEAPLKVCEDCLVGKQQRDSIPKESTWRASGILQLVHADICGPINPTSNSKKRYLITFIDDFSRKTWVYFLVEKSEAFVVFKNYKARVEKETGAYIRALRTDRGGEFTSQEFTNFCSVNGIRRQLTAAYTPQQNGVAERKNRTIMNMVRSMLSGKHIPKTFWLEAVNWTVHILNRSPTLAVRKYQSWDWEVCYKEAIVADLECETDEGEGTEVGDNEEELEASITEENEDSEETDHGVAQENSSHEEIDENSPHDARTRRPPAWMKDYESGQGLSEEEESNIAYLALSTDSDPIFFEDAVKNEKWRQAMNSEIEAIEKNDTWELTELPLGSKVIGVKWVYKMKLNENGEVDKYKARLVAKGYSQKYGVDYVEVFAPVARLDTIRVVISLAAQKGWTIYQLDVKSAFLLGELNEEVFVTQPPGYEKTGHEYKVYKLKKAL</sequence>
<organism evidence="9 10">
    <name type="scientific">Prunus dulcis</name>
    <name type="common">Almond</name>
    <name type="synonym">Amygdalus dulcis</name>
    <dbReference type="NCBI Taxonomy" id="3755"/>
    <lineage>
        <taxon>Eukaryota</taxon>
        <taxon>Viridiplantae</taxon>
        <taxon>Streptophyta</taxon>
        <taxon>Embryophyta</taxon>
        <taxon>Tracheophyta</taxon>
        <taxon>Spermatophyta</taxon>
        <taxon>Magnoliopsida</taxon>
        <taxon>eudicotyledons</taxon>
        <taxon>Gunneridae</taxon>
        <taxon>Pentapetalae</taxon>
        <taxon>rosids</taxon>
        <taxon>fabids</taxon>
        <taxon>Rosales</taxon>
        <taxon>Rosaceae</taxon>
        <taxon>Amygdaloideae</taxon>
        <taxon>Amygdaleae</taxon>
        <taxon>Prunus</taxon>
    </lineage>
</organism>
<evidence type="ECO:0000256" key="3">
    <source>
        <dbReference type="ARBA" id="ARBA00022750"/>
    </source>
</evidence>
<feature type="domain" description="Integrase catalytic" evidence="8">
    <location>
        <begin position="308"/>
        <end position="484"/>
    </location>
</feature>
<keyword evidence="10" id="KW-1185">Reference proteome</keyword>
<dbReference type="Gene3D" id="4.10.60.10">
    <property type="entry name" value="Zinc finger, CCHC-type"/>
    <property type="match status" value="1"/>
</dbReference>
<dbReference type="Proteomes" id="UP001054821">
    <property type="component" value="Chromosome 8"/>
</dbReference>
<dbReference type="GO" id="GO:0006508">
    <property type="term" value="P:proteolysis"/>
    <property type="evidence" value="ECO:0007669"/>
    <property type="project" value="UniProtKB-KW"/>
</dbReference>
<evidence type="ECO:0000256" key="5">
    <source>
        <dbReference type="PROSITE-ProRule" id="PRU00047"/>
    </source>
</evidence>
<dbReference type="Pfam" id="PF13976">
    <property type="entry name" value="gag_pre-integrs"/>
    <property type="match status" value="1"/>
</dbReference>
<keyword evidence="1" id="KW-0645">Protease</keyword>
<dbReference type="InterPro" id="IPR013103">
    <property type="entry name" value="RVT_2"/>
</dbReference>
<evidence type="ECO:0000259" key="7">
    <source>
        <dbReference type="PROSITE" id="PS50158"/>
    </source>
</evidence>
<feature type="compositionally biased region" description="Acidic residues" evidence="6">
    <location>
        <begin position="493"/>
        <end position="523"/>
    </location>
</feature>
<evidence type="ECO:0000256" key="1">
    <source>
        <dbReference type="ARBA" id="ARBA00022670"/>
    </source>
</evidence>
<feature type="compositionally biased region" description="Basic and acidic residues" evidence="6">
    <location>
        <begin position="524"/>
        <end position="548"/>
    </location>
</feature>
<feature type="region of interest" description="Disordered" evidence="6">
    <location>
        <begin position="493"/>
        <end position="565"/>
    </location>
</feature>
<dbReference type="Pfam" id="PF00665">
    <property type="entry name" value="rve"/>
    <property type="match status" value="1"/>
</dbReference>
<dbReference type="Pfam" id="PF07727">
    <property type="entry name" value="RVT_2"/>
    <property type="match status" value="1"/>
</dbReference>
<dbReference type="InterPro" id="IPR039537">
    <property type="entry name" value="Retrotran_Ty1/copia-like"/>
</dbReference>
<dbReference type="InterPro" id="IPR036397">
    <property type="entry name" value="RNaseH_sf"/>
</dbReference>
<keyword evidence="5" id="KW-0862">Zinc</keyword>
<feature type="domain" description="CCHC-type" evidence="7">
    <location>
        <begin position="84"/>
        <end position="99"/>
    </location>
</feature>
<name>A0AAD4UVM3_PRUDU</name>
<dbReference type="InterPro" id="IPR001584">
    <property type="entry name" value="Integrase_cat-core"/>
</dbReference>
<dbReference type="EMBL" id="JAJFAZ020000008">
    <property type="protein sequence ID" value="KAI5312777.1"/>
    <property type="molecule type" value="Genomic_DNA"/>
</dbReference>
<proteinExistence type="predicted"/>
<reference evidence="9 10" key="1">
    <citation type="journal article" date="2022" name="G3 (Bethesda)">
        <title>Whole-genome sequence and methylome profiling of the almond [Prunus dulcis (Mill.) D.A. Webb] cultivar 'Nonpareil'.</title>
        <authorList>
            <person name="D'Amico-Willman K.M."/>
            <person name="Ouma W.Z."/>
            <person name="Meulia T."/>
            <person name="Sideli G.M."/>
            <person name="Gradziel T.M."/>
            <person name="Fresnedo-Ramirez J."/>
        </authorList>
    </citation>
    <scope>NUCLEOTIDE SEQUENCE [LARGE SCALE GENOMIC DNA]</scope>
    <source>
        <strain evidence="9">Clone GOH B32 T37-40</strain>
    </source>
</reference>
<dbReference type="PANTHER" id="PTHR42648">
    <property type="entry name" value="TRANSPOSASE, PUTATIVE-RELATED"/>
    <property type="match status" value="1"/>
</dbReference>
<dbReference type="GO" id="GO:0003676">
    <property type="term" value="F:nucleic acid binding"/>
    <property type="evidence" value="ECO:0007669"/>
    <property type="project" value="InterPro"/>
</dbReference>
<dbReference type="Gene3D" id="3.30.420.10">
    <property type="entry name" value="Ribonuclease H-like superfamily/Ribonuclease H"/>
    <property type="match status" value="1"/>
</dbReference>
<dbReference type="Pfam" id="PF22936">
    <property type="entry name" value="Pol_BBD"/>
    <property type="match status" value="1"/>
</dbReference>
<dbReference type="AlphaFoldDB" id="A0AAD4UVM3"/>
<gene>
    <name evidence="9" type="ORF">L3X38_041951</name>
</gene>
<dbReference type="GO" id="GO:0008270">
    <property type="term" value="F:zinc ion binding"/>
    <property type="evidence" value="ECO:0007669"/>
    <property type="project" value="UniProtKB-KW"/>
</dbReference>
<dbReference type="PROSITE" id="PS50994">
    <property type="entry name" value="INTEGRASE"/>
    <property type="match status" value="1"/>
</dbReference>
<keyword evidence="2" id="KW-0479">Metal-binding</keyword>
<protein>
    <submittedName>
        <fullName evidence="9">Uncharacterized protein</fullName>
    </submittedName>
</protein>
<dbReference type="InterPro" id="IPR001878">
    <property type="entry name" value="Znf_CCHC"/>
</dbReference>
<dbReference type="InterPro" id="IPR036875">
    <property type="entry name" value="Znf_CCHC_sf"/>
</dbReference>
<evidence type="ECO:0000259" key="8">
    <source>
        <dbReference type="PROSITE" id="PS50994"/>
    </source>
</evidence>
<dbReference type="SMART" id="SM00343">
    <property type="entry name" value="ZnF_C2HC"/>
    <property type="match status" value="1"/>
</dbReference>
<evidence type="ECO:0000313" key="10">
    <source>
        <dbReference type="Proteomes" id="UP001054821"/>
    </source>
</evidence>
<accession>A0AAD4UVM3</accession>
<dbReference type="GO" id="GO:0015074">
    <property type="term" value="P:DNA integration"/>
    <property type="evidence" value="ECO:0007669"/>
    <property type="project" value="InterPro"/>
</dbReference>
<dbReference type="SUPFAM" id="SSF53098">
    <property type="entry name" value="Ribonuclease H-like"/>
    <property type="match status" value="1"/>
</dbReference>
<evidence type="ECO:0000256" key="4">
    <source>
        <dbReference type="ARBA" id="ARBA00022801"/>
    </source>
</evidence>
<dbReference type="InterPro" id="IPR012337">
    <property type="entry name" value="RNaseH-like_sf"/>
</dbReference>
<evidence type="ECO:0000256" key="6">
    <source>
        <dbReference type="SAM" id="MobiDB-lite"/>
    </source>
</evidence>
<dbReference type="PANTHER" id="PTHR42648:SF18">
    <property type="entry name" value="RETROTRANSPOSON, UNCLASSIFIED-LIKE PROTEIN"/>
    <property type="match status" value="1"/>
</dbReference>
<dbReference type="SUPFAM" id="SSF57756">
    <property type="entry name" value="Retrovirus zinc finger-like domains"/>
    <property type="match status" value="1"/>
</dbReference>
<dbReference type="GO" id="GO:0004190">
    <property type="term" value="F:aspartic-type endopeptidase activity"/>
    <property type="evidence" value="ECO:0007669"/>
    <property type="project" value="UniProtKB-KW"/>
</dbReference>
<keyword evidence="3" id="KW-0064">Aspartyl protease</keyword>
<dbReference type="InterPro" id="IPR054722">
    <property type="entry name" value="PolX-like_BBD"/>
</dbReference>
<evidence type="ECO:0000313" key="9">
    <source>
        <dbReference type="EMBL" id="KAI5312777.1"/>
    </source>
</evidence>
<dbReference type="PROSITE" id="PS50158">
    <property type="entry name" value="ZF_CCHC"/>
    <property type="match status" value="1"/>
</dbReference>
<comment type="caution">
    <text evidence="9">The sequence shown here is derived from an EMBL/GenBank/DDBJ whole genome shotgun (WGS) entry which is preliminary data.</text>
</comment>
<keyword evidence="5" id="KW-0863">Zinc-finger</keyword>
<dbReference type="SUPFAM" id="SSF56672">
    <property type="entry name" value="DNA/RNA polymerases"/>
    <property type="match status" value="1"/>
</dbReference>
<dbReference type="InterPro" id="IPR025724">
    <property type="entry name" value="GAG-pre-integrase_dom"/>
</dbReference>